<evidence type="ECO:0000313" key="1">
    <source>
        <dbReference type="EMBL" id="PPE06563.1"/>
    </source>
</evidence>
<name>A0A2S5RGY2_9MOLU</name>
<keyword evidence="2" id="KW-1185">Reference proteome</keyword>
<dbReference type="AlphaFoldDB" id="A0A2S5RGY2"/>
<sequence>MKTHSYEKILNKFNINYTEDLFYFKSCCIDDKKI</sequence>
<accession>A0A2S5RGY2</accession>
<comment type="caution">
    <text evidence="1">The sequence shown here is derived from an EMBL/GenBank/DDBJ whole genome shotgun (WGS) entry which is preliminary data.</text>
</comment>
<evidence type="ECO:0000313" key="2">
    <source>
        <dbReference type="Proteomes" id="UP000239785"/>
    </source>
</evidence>
<proteinExistence type="predicted"/>
<dbReference type="EMBL" id="PHNF01000001">
    <property type="protein sequence ID" value="PPE06563.1"/>
    <property type="molecule type" value="Genomic_DNA"/>
</dbReference>
<gene>
    <name evidence="1" type="ORF">MCORR_v1c01940</name>
</gene>
<protein>
    <submittedName>
        <fullName evidence="1">Uncharacterized protein</fullName>
    </submittedName>
</protein>
<reference evidence="1 2" key="1">
    <citation type="submission" date="2017-11" db="EMBL/GenBank/DDBJ databases">
        <title>Genome sequence of Mesoplasma corruscae ELCA-2 (ATCC 49579).</title>
        <authorList>
            <person name="Lo W.-S."/>
            <person name="Kuo C.-H."/>
        </authorList>
    </citation>
    <scope>NUCLEOTIDE SEQUENCE [LARGE SCALE GENOMIC DNA]</scope>
    <source>
        <strain evidence="1 2">ELCA-2</strain>
    </source>
</reference>
<organism evidence="1 2">
    <name type="scientific">Mesoplasma corruscae</name>
    <dbReference type="NCBI Taxonomy" id="216874"/>
    <lineage>
        <taxon>Bacteria</taxon>
        <taxon>Bacillati</taxon>
        <taxon>Mycoplasmatota</taxon>
        <taxon>Mollicutes</taxon>
        <taxon>Entomoplasmatales</taxon>
        <taxon>Entomoplasmataceae</taxon>
        <taxon>Mesoplasma</taxon>
    </lineage>
</organism>
<dbReference type="Proteomes" id="UP000239785">
    <property type="component" value="Unassembled WGS sequence"/>
</dbReference>